<evidence type="ECO:0008006" key="4">
    <source>
        <dbReference type="Google" id="ProtNLM"/>
    </source>
</evidence>
<accession>A0A2U1JH45</accession>
<dbReference type="EMBL" id="QCZI01000014">
    <property type="protein sequence ID" value="PWA04452.1"/>
    <property type="molecule type" value="Genomic_DNA"/>
</dbReference>
<reference evidence="2 3" key="1">
    <citation type="submission" date="2018-04" db="EMBL/GenBank/DDBJ databases">
        <title>Flavobacterium sp. nov., isolated from glacier ice.</title>
        <authorList>
            <person name="Liu Q."/>
            <person name="Xin Y.-H."/>
        </authorList>
    </citation>
    <scope>NUCLEOTIDE SEQUENCE [LARGE SCALE GENOMIC DNA]</scope>
    <source>
        <strain evidence="2 3">RB1R5</strain>
    </source>
</reference>
<gene>
    <name evidence="2" type="ORF">DB895_11070</name>
</gene>
<name>A0A2U1JH45_9FLAO</name>
<organism evidence="2 3">
    <name type="scientific">Flavobacterium psychrotolerans</name>
    <dbReference type="NCBI Taxonomy" id="2169410"/>
    <lineage>
        <taxon>Bacteria</taxon>
        <taxon>Pseudomonadati</taxon>
        <taxon>Bacteroidota</taxon>
        <taxon>Flavobacteriia</taxon>
        <taxon>Flavobacteriales</taxon>
        <taxon>Flavobacteriaceae</taxon>
        <taxon>Flavobacterium</taxon>
    </lineage>
</organism>
<keyword evidence="3" id="KW-1185">Reference proteome</keyword>
<evidence type="ECO:0000313" key="2">
    <source>
        <dbReference type="EMBL" id="PWA04452.1"/>
    </source>
</evidence>
<dbReference type="AlphaFoldDB" id="A0A2U1JH45"/>
<feature type="signal peptide" evidence="1">
    <location>
        <begin position="1"/>
        <end position="27"/>
    </location>
</feature>
<sequence length="201" mass="22746">MKKLKCLRNFKIIFSALSLGLVLNSCSSDSETSNSVATSDALHLAFKTPDWERNINCELLDLNPTIINDSTSIVSASSASTRETFYFSYPNDSSKIVKAKYLKKYKIMSVYGNVEPFQFSQKLPLDANSIESLDKRLVSTEGFSTSEYNQVLEVKYLKSEQNFAVFRVKCKYEMKAYLVSTPEIIKPVSGTFTFKIRTTKN</sequence>
<proteinExistence type="predicted"/>
<comment type="caution">
    <text evidence="2">The sequence shown here is derived from an EMBL/GenBank/DDBJ whole genome shotgun (WGS) entry which is preliminary data.</text>
</comment>
<evidence type="ECO:0000256" key="1">
    <source>
        <dbReference type="SAM" id="SignalP"/>
    </source>
</evidence>
<evidence type="ECO:0000313" key="3">
    <source>
        <dbReference type="Proteomes" id="UP000245449"/>
    </source>
</evidence>
<dbReference type="Proteomes" id="UP000245449">
    <property type="component" value="Unassembled WGS sequence"/>
</dbReference>
<dbReference type="RefSeq" id="WP_116725429.1">
    <property type="nucleotide sequence ID" value="NZ_QCZI01000014.1"/>
</dbReference>
<dbReference type="OrthoDB" id="837769at2"/>
<keyword evidence="1" id="KW-0732">Signal</keyword>
<protein>
    <recommendedName>
        <fullName evidence="4">Lipoprotein</fullName>
    </recommendedName>
</protein>
<feature type="chain" id="PRO_5015751052" description="Lipoprotein" evidence="1">
    <location>
        <begin position="28"/>
        <end position="201"/>
    </location>
</feature>